<dbReference type="GO" id="GO:0005737">
    <property type="term" value="C:cytoplasm"/>
    <property type="evidence" value="ECO:0007669"/>
    <property type="project" value="UniProtKB-SubCell"/>
</dbReference>
<evidence type="ECO:0000313" key="6">
    <source>
        <dbReference type="EMBL" id="CCG07723.1"/>
    </source>
</evidence>
<dbReference type="STRING" id="1150469.RSPPHO_01097"/>
<organism evidence="6 7">
    <name type="scientific">Pararhodospirillum photometricum DSM 122</name>
    <dbReference type="NCBI Taxonomy" id="1150469"/>
    <lineage>
        <taxon>Bacteria</taxon>
        <taxon>Pseudomonadati</taxon>
        <taxon>Pseudomonadota</taxon>
        <taxon>Alphaproteobacteria</taxon>
        <taxon>Rhodospirillales</taxon>
        <taxon>Rhodospirillaceae</taxon>
        <taxon>Pararhodospirillum</taxon>
    </lineage>
</organism>
<keyword evidence="5" id="KW-0963">Cytoplasm</keyword>
<keyword evidence="2 5" id="KW-0479">Metal-binding</keyword>
<sequence length="196" mass="22160">MRASPDPVRTVGPMDIKKIPVGKNPPKDINVIIEIPMLADPVKYEVDKESGAMYVDRFLHTAMQYPCNYGFVPHTLADDGDPVDVLVIGRIPVAVGSVLRTRPIGVLHMEDEAGRDEKILGVPHSSLHPYHDNVFNFGDVRPIELRRIEHFFAHYKDLEEGKWVKILGWGDYKEAWECVEQGIKRHAEAEAQLKGE</sequence>
<feature type="binding site" evidence="5">
    <location>
        <position position="155"/>
    </location>
    <ligand>
        <name>substrate</name>
    </ligand>
</feature>
<feature type="binding site" evidence="5">
    <location>
        <position position="69"/>
    </location>
    <ligand>
        <name>substrate</name>
    </ligand>
</feature>
<keyword evidence="7" id="KW-1185">Reference proteome</keyword>
<feature type="binding site" evidence="5">
    <location>
        <position position="57"/>
    </location>
    <ligand>
        <name>substrate</name>
    </ligand>
</feature>
<dbReference type="KEGG" id="rpm:RSPPHO_01097"/>
<dbReference type="CDD" id="cd00412">
    <property type="entry name" value="pyrophosphatase"/>
    <property type="match status" value="1"/>
</dbReference>
<evidence type="ECO:0000256" key="5">
    <source>
        <dbReference type="HAMAP-Rule" id="MF_00209"/>
    </source>
</evidence>
<dbReference type="HAMAP" id="MF_00209">
    <property type="entry name" value="Inorganic_PPase"/>
    <property type="match status" value="1"/>
</dbReference>
<dbReference type="HOGENOM" id="CLU_073198_1_0_5"/>
<reference evidence="6 7" key="1">
    <citation type="submission" date="2012-02" db="EMBL/GenBank/DDBJ databases">
        <title>Shotgun genome sequence of Phaeospirillum photometricum DSM 122.</title>
        <authorList>
            <person name="Duquesne K."/>
            <person name="Sturgis J."/>
        </authorList>
    </citation>
    <scope>NUCLEOTIDE SEQUENCE [LARGE SCALE GENOMIC DNA]</scope>
    <source>
        <strain evidence="7">DSM122</strain>
    </source>
</reference>
<keyword evidence="4 5" id="KW-0460">Magnesium</keyword>
<feature type="binding site" evidence="5">
    <location>
        <position position="84"/>
    </location>
    <ligand>
        <name>Mg(2+)</name>
        <dbReference type="ChEBI" id="CHEBI:18420"/>
        <label>2</label>
    </ligand>
</feature>
<gene>
    <name evidence="5 6" type="primary">ppa</name>
    <name evidence="6" type="ORF">RSPPHO_01097</name>
</gene>
<dbReference type="NCBIfam" id="NF002317">
    <property type="entry name" value="PRK01250.1"/>
    <property type="match status" value="1"/>
</dbReference>
<dbReference type="PROSITE" id="PS00387">
    <property type="entry name" value="PPASE"/>
    <property type="match status" value="1"/>
</dbReference>
<dbReference type="EMBL" id="HE663493">
    <property type="protein sequence ID" value="CCG07723.1"/>
    <property type="molecule type" value="Genomic_DNA"/>
</dbReference>
<comment type="subunit">
    <text evidence="5">Homohexamer.</text>
</comment>
<feature type="binding site" evidence="5">
    <location>
        <position position="79"/>
    </location>
    <ligand>
        <name>Mg(2+)</name>
        <dbReference type="ChEBI" id="CHEBI:18420"/>
        <label>1</label>
    </ligand>
</feature>
<feature type="binding site" evidence="5">
    <location>
        <position position="43"/>
    </location>
    <ligand>
        <name>substrate</name>
    </ligand>
</feature>
<dbReference type="eggNOG" id="COG0221">
    <property type="taxonomic scope" value="Bacteria"/>
</dbReference>
<dbReference type="SUPFAM" id="SSF50324">
    <property type="entry name" value="Inorganic pyrophosphatase"/>
    <property type="match status" value="1"/>
</dbReference>
<dbReference type="Pfam" id="PF00719">
    <property type="entry name" value="Pyrophosphatase"/>
    <property type="match status" value="1"/>
</dbReference>
<dbReference type="GO" id="GO:0004427">
    <property type="term" value="F:inorganic diphosphate phosphatase activity"/>
    <property type="evidence" value="ECO:0007669"/>
    <property type="project" value="UniProtKB-UniRule"/>
</dbReference>
<evidence type="ECO:0000256" key="4">
    <source>
        <dbReference type="ARBA" id="ARBA00022842"/>
    </source>
</evidence>
<dbReference type="AlphaFoldDB" id="H6SS44"/>
<evidence type="ECO:0000256" key="3">
    <source>
        <dbReference type="ARBA" id="ARBA00022801"/>
    </source>
</evidence>
<dbReference type="Proteomes" id="UP000033220">
    <property type="component" value="Chromosome DSM 122"/>
</dbReference>
<evidence type="ECO:0000256" key="2">
    <source>
        <dbReference type="ARBA" id="ARBA00022723"/>
    </source>
</evidence>
<comment type="similarity">
    <text evidence="5">Belongs to the PPase family.</text>
</comment>
<proteinExistence type="inferred from homology"/>
<dbReference type="InterPro" id="IPR036649">
    <property type="entry name" value="Pyrophosphatase_sf"/>
</dbReference>
<accession>H6SS44</accession>
<feature type="binding site" evidence="5">
    <location>
        <position position="84"/>
    </location>
    <ligand>
        <name>Mg(2+)</name>
        <dbReference type="ChEBI" id="CHEBI:18420"/>
        <label>1</label>
    </ligand>
</feature>
<name>H6SS44_PARPM</name>
<protein>
    <recommendedName>
        <fullName evidence="5">Inorganic pyrophosphatase</fullName>
        <ecNumber evidence="5">3.6.1.1</ecNumber>
    </recommendedName>
    <alternativeName>
        <fullName evidence="5">Pyrophosphate phospho-hydrolase</fullName>
        <shortName evidence="5">PPase</shortName>
    </alternativeName>
</protein>
<dbReference type="InterPro" id="IPR008162">
    <property type="entry name" value="Pyrophosphatase"/>
</dbReference>
<comment type="cofactor">
    <cofactor evidence="1 5">
        <name>Mg(2+)</name>
        <dbReference type="ChEBI" id="CHEBI:18420"/>
    </cofactor>
</comment>
<evidence type="ECO:0000256" key="1">
    <source>
        <dbReference type="ARBA" id="ARBA00001946"/>
    </source>
</evidence>
<dbReference type="GO" id="GO:0006796">
    <property type="term" value="P:phosphate-containing compound metabolic process"/>
    <property type="evidence" value="ECO:0007669"/>
    <property type="project" value="InterPro"/>
</dbReference>
<dbReference type="PATRIC" id="fig|1150469.3.peg.1248"/>
<comment type="catalytic activity">
    <reaction evidence="5">
        <text>diphosphate + H2O = 2 phosphate + H(+)</text>
        <dbReference type="Rhea" id="RHEA:24576"/>
        <dbReference type="ChEBI" id="CHEBI:15377"/>
        <dbReference type="ChEBI" id="CHEBI:15378"/>
        <dbReference type="ChEBI" id="CHEBI:33019"/>
        <dbReference type="ChEBI" id="CHEBI:43474"/>
        <dbReference type="EC" id="3.6.1.1"/>
    </reaction>
</comment>
<feature type="binding site" evidence="5">
    <location>
        <position position="116"/>
    </location>
    <ligand>
        <name>Mg(2+)</name>
        <dbReference type="ChEBI" id="CHEBI:18420"/>
        <label>1</label>
    </ligand>
</feature>
<dbReference type="PANTHER" id="PTHR10286">
    <property type="entry name" value="INORGANIC PYROPHOSPHATASE"/>
    <property type="match status" value="1"/>
</dbReference>
<dbReference type="GO" id="GO:0000287">
    <property type="term" value="F:magnesium ion binding"/>
    <property type="evidence" value="ECO:0007669"/>
    <property type="project" value="UniProtKB-UniRule"/>
</dbReference>
<comment type="function">
    <text evidence="5">Catalyzes the hydrolysis of inorganic pyrophosphate (PPi) forming two phosphate ions.</text>
</comment>
<dbReference type="Gene3D" id="3.90.80.10">
    <property type="entry name" value="Inorganic pyrophosphatase"/>
    <property type="match status" value="1"/>
</dbReference>
<keyword evidence="3 5" id="KW-0378">Hydrolase</keyword>
<comment type="subcellular location">
    <subcellularLocation>
        <location evidence="5">Cytoplasm</location>
    </subcellularLocation>
</comment>
<dbReference type="EC" id="3.6.1.1" evidence="5"/>
<evidence type="ECO:0000313" key="7">
    <source>
        <dbReference type="Proteomes" id="UP000033220"/>
    </source>
</evidence>